<dbReference type="Proteomes" id="UP001497497">
    <property type="component" value="Unassembled WGS sequence"/>
</dbReference>
<keyword evidence="2" id="KW-1185">Reference proteome</keyword>
<gene>
    <name evidence="1" type="ORF">GSLYS_00001103001</name>
</gene>
<evidence type="ECO:0000313" key="1">
    <source>
        <dbReference type="EMBL" id="CAL1526926.1"/>
    </source>
</evidence>
<dbReference type="Gene3D" id="1.25.40.10">
    <property type="entry name" value="Tetratricopeptide repeat domain"/>
    <property type="match status" value="1"/>
</dbReference>
<feature type="non-terminal residue" evidence="1">
    <location>
        <position position="153"/>
    </location>
</feature>
<dbReference type="EMBL" id="CAXITT010000010">
    <property type="protein sequence ID" value="CAL1526926.1"/>
    <property type="molecule type" value="Genomic_DNA"/>
</dbReference>
<reference evidence="1 2" key="1">
    <citation type="submission" date="2024-04" db="EMBL/GenBank/DDBJ databases">
        <authorList>
            <consortium name="Genoscope - CEA"/>
            <person name="William W."/>
        </authorList>
    </citation>
    <scope>NUCLEOTIDE SEQUENCE [LARGE SCALE GENOMIC DNA]</scope>
</reference>
<comment type="caution">
    <text evidence="1">The sequence shown here is derived from an EMBL/GenBank/DDBJ whole genome shotgun (WGS) entry which is preliminary data.</text>
</comment>
<proteinExistence type="predicted"/>
<protein>
    <submittedName>
        <fullName evidence="1">Uncharacterized protein</fullName>
    </submittedName>
</protein>
<dbReference type="AlphaFoldDB" id="A0AAV2H0Q7"/>
<accession>A0AAV2H0Q7</accession>
<organism evidence="1 2">
    <name type="scientific">Lymnaea stagnalis</name>
    <name type="common">Great pond snail</name>
    <name type="synonym">Helix stagnalis</name>
    <dbReference type="NCBI Taxonomy" id="6523"/>
    <lineage>
        <taxon>Eukaryota</taxon>
        <taxon>Metazoa</taxon>
        <taxon>Spiralia</taxon>
        <taxon>Lophotrochozoa</taxon>
        <taxon>Mollusca</taxon>
        <taxon>Gastropoda</taxon>
        <taxon>Heterobranchia</taxon>
        <taxon>Euthyneura</taxon>
        <taxon>Panpulmonata</taxon>
        <taxon>Hygrophila</taxon>
        <taxon>Lymnaeoidea</taxon>
        <taxon>Lymnaeidae</taxon>
        <taxon>Lymnaea</taxon>
    </lineage>
</organism>
<name>A0AAV2H0Q7_LYMST</name>
<dbReference type="SUPFAM" id="SSF48452">
    <property type="entry name" value="TPR-like"/>
    <property type="match status" value="1"/>
</dbReference>
<evidence type="ECO:0000313" key="2">
    <source>
        <dbReference type="Proteomes" id="UP001497497"/>
    </source>
</evidence>
<sequence>MKEIKIKLQDELDVDDDCFEEVIAKVNFYTWIEFKLSHFEKARDHNERALKLSSWSNITSLVNHAFITRRDGDETGAEKSLDKAEKLRKGRGGDRLMTDVEAELAYSYSRLNGPENLSRAIEIYARVVERQPEIYAWKYRFGLAHRRATHGNM</sequence>
<dbReference type="InterPro" id="IPR011990">
    <property type="entry name" value="TPR-like_helical_dom_sf"/>
</dbReference>